<evidence type="ECO:0008006" key="2">
    <source>
        <dbReference type="Google" id="ProtNLM"/>
    </source>
</evidence>
<evidence type="ECO:0000313" key="1">
    <source>
        <dbReference type="EMBL" id="XDV69454.1"/>
    </source>
</evidence>
<organism evidence="1">
    <name type="scientific">Streptomyces sp. R33</name>
    <dbReference type="NCBI Taxonomy" id="3238629"/>
    <lineage>
        <taxon>Bacteria</taxon>
        <taxon>Bacillati</taxon>
        <taxon>Actinomycetota</taxon>
        <taxon>Actinomycetes</taxon>
        <taxon>Kitasatosporales</taxon>
        <taxon>Streptomycetaceae</taxon>
        <taxon>Streptomyces</taxon>
    </lineage>
</organism>
<sequence>MPETAEVTKSRVGRGKTSLVDRVTANLPPRAALALERIVELTGYSKTDSIIRAIQVYAYLEEVWSAGGSVSVTEKPDAEPQQLKIL</sequence>
<keyword evidence="1" id="KW-0614">Plasmid</keyword>
<proteinExistence type="predicted"/>
<dbReference type="AlphaFoldDB" id="A0AB39YGQ6"/>
<dbReference type="EMBL" id="CP165728">
    <property type="protein sequence ID" value="XDV69454.1"/>
    <property type="molecule type" value="Genomic_DNA"/>
</dbReference>
<name>A0AB39YGQ6_9ACTN</name>
<gene>
    <name evidence="1" type="ORF">AB5J51_41795</name>
</gene>
<reference evidence="1" key="1">
    <citation type="submission" date="2024-08" db="EMBL/GenBank/DDBJ databases">
        <authorList>
            <person name="Yu S.T."/>
        </authorList>
    </citation>
    <scope>NUCLEOTIDE SEQUENCE</scope>
    <source>
        <strain evidence="1">R33</strain>
        <plasmid evidence="1">unnamed1</plasmid>
    </source>
</reference>
<dbReference type="RefSeq" id="WP_369780635.1">
    <property type="nucleotide sequence ID" value="NZ_CP165728.1"/>
</dbReference>
<protein>
    <recommendedName>
        <fullName evidence="2">Ribbon-helix-helix protein CopG domain-containing protein</fullName>
    </recommendedName>
</protein>
<accession>A0AB39YGQ6</accession>
<geneLocation type="plasmid" evidence="1">
    <name>unnamed1</name>
</geneLocation>